<feature type="transmembrane region" description="Helical" evidence="1">
    <location>
        <begin position="25"/>
        <end position="46"/>
    </location>
</feature>
<dbReference type="Proteomes" id="UP001241472">
    <property type="component" value="Unassembled WGS sequence"/>
</dbReference>
<feature type="transmembrane region" description="Helical" evidence="1">
    <location>
        <begin position="72"/>
        <end position="90"/>
    </location>
</feature>
<protein>
    <recommendedName>
        <fullName evidence="4">DUF1206 domain-containing protein</fullName>
    </recommendedName>
</protein>
<proteinExistence type="predicted"/>
<gene>
    <name evidence="2" type="ORF">J2T09_004803</name>
</gene>
<evidence type="ECO:0008006" key="4">
    <source>
        <dbReference type="Google" id="ProtNLM"/>
    </source>
</evidence>
<evidence type="ECO:0000256" key="1">
    <source>
        <dbReference type="SAM" id="Phobius"/>
    </source>
</evidence>
<keyword evidence="1" id="KW-0472">Membrane</keyword>
<comment type="caution">
    <text evidence="2">The sequence shown here is derived from an EMBL/GenBank/DDBJ whole genome shotgun (WGS) entry which is preliminary data.</text>
</comment>
<organism evidence="2 3">
    <name type="scientific">Neorhizobium huautlense</name>
    <dbReference type="NCBI Taxonomy" id="67774"/>
    <lineage>
        <taxon>Bacteria</taxon>
        <taxon>Pseudomonadati</taxon>
        <taxon>Pseudomonadota</taxon>
        <taxon>Alphaproteobacteria</taxon>
        <taxon>Hyphomicrobiales</taxon>
        <taxon>Rhizobiaceae</taxon>
        <taxon>Rhizobium/Agrobacterium group</taxon>
        <taxon>Neorhizobium</taxon>
    </lineage>
</organism>
<name>A0ABT9PZW7_9HYPH</name>
<keyword evidence="3" id="KW-1185">Reference proteome</keyword>
<dbReference type="EMBL" id="JAUSRF010000021">
    <property type="protein sequence ID" value="MDP9840023.1"/>
    <property type="molecule type" value="Genomic_DNA"/>
</dbReference>
<keyword evidence="1" id="KW-1133">Transmembrane helix</keyword>
<dbReference type="RefSeq" id="WP_306839235.1">
    <property type="nucleotide sequence ID" value="NZ_JAUSRF010000021.1"/>
</dbReference>
<sequence>MEDDTAPAPPRTADAIARGKNRTSFSIAALTAGIGFTFFMAGFAHAEPMISTARTVSEDGLFQLAAFADQRLLFGVLTFGFSLAAAGVWHRSFRAVRNARHPSRH</sequence>
<accession>A0ABT9PZW7</accession>
<evidence type="ECO:0000313" key="3">
    <source>
        <dbReference type="Proteomes" id="UP001241472"/>
    </source>
</evidence>
<keyword evidence="1" id="KW-0812">Transmembrane</keyword>
<evidence type="ECO:0000313" key="2">
    <source>
        <dbReference type="EMBL" id="MDP9840023.1"/>
    </source>
</evidence>
<reference evidence="2 3" key="1">
    <citation type="submission" date="2023-07" db="EMBL/GenBank/DDBJ databases">
        <title>Sorghum-associated microbial communities from plants grown in Nebraska, USA.</title>
        <authorList>
            <person name="Schachtman D."/>
        </authorList>
    </citation>
    <scope>NUCLEOTIDE SEQUENCE [LARGE SCALE GENOMIC DNA]</scope>
    <source>
        <strain evidence="2 3">DS1307</strain>
    </source>
</reference>